<evidence type="ECO:0000313" key="1">
    <source>
        <dbReference type="EMBL" id="CAB4332083.1"/>
    </source>
</evidence>
<proteinExistence type="predicted"/>
<name>A0A6J5YWI0_9ZZZZ</name>
<gene>
    <name evidence="1" type="ORF">UFOPK4080_00259</name>
</gene>
<reference evidence="1" key="1">
    <citation type="submission" date="2020-05" db="EMBL/GenBank/DDBJ databases">
        <authorList>
            <person name="Chiriac C."/>
            <person name="Salcher M."/>
            <person name="Ghai R."/>
            <person name="Kavagutti S V."/>
        </authorList>
    </citation>
    <scope>NUCLEOTIDE SEQUENCE</scope>
</reference>
<protein>
    <submittedName>
        <fullName evidence="1">Unannotated protein</fullName>
    </submittedName>
</protein>
<accession>A0A6J5YWI0</accession>
<sequence>MFKVAKSSGKPSKLLRSAPVTNSSISLPVWLAIPRTMLPAAARPLSGSPIAVAVGYECG</sequence>
<dbReference type="EMBL" id="CAESAG010000023">
    <property type="protein sequence ID" value="CAB4332083.1"/>
    <property type="molecule type" value="Genomic_DNA"/>
</dbReference>
<organism evidence="1">
    <name type="scientific">freshwater metagenome</name>
    <dbReference type="NCBI Taxonomy" id="449393"/>
    <lineage>
        <taxon>unclassified sequences</taxon>
        <taxon>metagenomes</taxon>
        <taxon>ecological metagenomes</taxon>
    </lineage>
</organism>
<dbReference type="AlphaFoldDB" id="A0A6J5YWI0"/>